<dbReference type="Gene3D" id="1.10.287.1490">
    <property type="match status" value="1"/>
</dbReference>
<dbReference type="InterPro" id="IPR013087">
    <property type="entry name" value="Znf_C2H2_type"/>
</dbReference>
<feature type="region of interest" description="Disordered" evidence="8">
    <location>
        <begin position="583"/>
        <end position="618"/>
    </location>
</feature>
<sequence length="840" mass="99133">MSSVEGKKKLLGSDQVIQQSFGGPGNEGWITHLRESKDSLFTHEFLPNPPPFFFKERMSKLDWKEVSKVDPNKIKANVDLPKMSSMLNNLVFGYVDSEEIERFGERMATKTIHMLQYCVEYLLYVQDYVTKSCELLDSKYKELDEDYTIVYEIAKKRKKQIDLLKSDIKNKNKVIEMYELMIQKSNDEEALAYSCIHCPEKFLSLHLLKQHHSQFHRKKDFDESLYTKNIHHKNAKERKELEQRMLEEQQRREKIKEKELKALQDDLKSLRRDLSHVMKSEISGIVKDKDDNLKMIDKKLVEMKSMVTSTLAHKDDHKKWVEDHEDMQETKLSDLKTHIDTTLVKYKEDLDQKLKTINREKDKVREDLQAEISGKDNELSIYKKKIDQLKRDLNKAHENLESKDKEAKDANSVLSKTQTERDSSARTKKVIEDRLAVLEKHNDGLTTENGKLKKEVKDLEKDLTELNKQLESTGGQKDSMIASLNRELKEKDDNYALQTNELNKLKAEKNKLDDEKEDLIREKNKLTKDIEAKKFLADKDTKKEIRDLTIQVKDLEKQLKESDQKRKELEDEIRKLRENHKQHIEEVKKLEKSKKKYEASKPEEQKKPEPKPKQKTWKHTKLSIILREYRNLSENRDNKPPGMGEIIKDKEEVLSHSSSLEPHSLSLAALYKLMVDKNQYHEMLDHKYRDPMKTKFQHTLTEFEKLRKKVAKKSVKYEGGLVKKYLKTKDNILTEELSEPQLDRLNDLFVSKNRDVKNDLNSLDGEIQKKEDNLRPNKDAEKRREKILKKETILENERAKKEALKKSKEKNKEKTISKEENKEPESSRKNKNKKKDKIIV</sequence>
<dbReference type="InterPro" id="IPR032714">
    <property type="entry name" value="DZIP1_N"/>
</dbReference>
<dbReference type="GO" id="GO:0005814">
    <property type="term" value="C:centriole"/>
    <property type="evidence" value="ECO:0007669"/>
    <property type="project" value="UniProtKB-SubCell"/>
</dbReference>
<accession>A0AAD1Y417</accession>
<feature type="compositionally biased region" description="Basic and acidic residues" evidence="8">
    <location>
        <begin position="583"/>
        <end position="612"/>
    </location>
</feature>
<keyword evidence="4 7" id="KW-0175">Coiled coil</keyword>
<feature type="domain" description="C2H2-type" evidence="9">
    <location>
        <begin position="195"/>
        <end position="216"/>
    </location>
</feature>
<keyword evidence="11" id="KW-1185">Reference proteome</keyword>
<gene>
    <name evidence="10" type="ORF">ECRASSUSDP1_LOCUS26423</name>
</gene>
<dbReference type="GO" id="GO:0005737">
    <property type="term" value="C:cytoplasm"/>
    <property type="evidence" value="ECO:0007669"/>
    <property type="project" value="TreeGrafter"/>
</dbReference>
<evidence type="ECO:0000256" key="1">
    <source>
        <dbReference type="ARBA" id="ARBA00004114"/>
    </source>
</evidence>
<dbReference type="Proteomes" id="UP001295684">
    <property type="component" value="Unassembled WGS sequence"/>
</dbReference>
<feature type="compositionally biased region" description="Basic residues" evidence="8">
    <location>
        <begin position="829"/>
        <end position="840"/>
    </location>
</feature>
<dbReference type="PANTHER" id="PTHR21502:SF3">
    <property type="entry name" value="CILIUM ASSEMBLY PROTEIN DZIP1L"/>
    <property type="match status" value="1"/>
</dbReference>
<protein>
    <recommendedName>
        <fullName evidence="9">C2H2-type domain-containing protein</fullName>
    </recommendedName>
</protein>
<dbReference type="PROSITE" id="PS00028">
    <property type="entry name" value="ZINC_FINGER_C2H2_1"/>
    <property type="match status" value="1"/>
</dbReference>
<feature type="region of interest" description="Disordered" evidence="8">
    <location>
        <begin position="772"/>
        <end position="840"/>
    </location>
</feature>
<evidence type="ECO:0000256" key="7">
    <source>
        <dbReference type="SAM" id="Coils"/>
    </source>
</evidence>
<reference evidence="10" key="1">
    <citation type="submission" date="2023-07" db="EMBL/GenBank/DDBJ databases">
        <authorList>
            <consortium name="AG Swart"/>
            <person name="Singh M."/>
            <person name="Singh A."/>
            <person name="Seah K."/>
            <person name="Emmerich C."/>
        </authorList>
    </citation>
    <scope>NUCLEOTIDE SEQUENCE</scope>
    <source>
        <strain evidence="10">DP1</strain>
    </source>
</reference>
<feature type="coiled-coil region" evidence="7">
    <location>
        <begin position="231"/>
        <end position="280"/>
    </location>
</feature>
<keyword evidence="6" id="KW-0966">Cell projection</keyword>
<keyword evidence="5" id="KW-0206">Cytoskeleton</keyword>
<evidence type="ECO:0000256" key="6">
    <source>
        <dbReference type="ARBA" id="ARBA00023273"/>
    </source>
</evidence>
<feature type="region of interest" description="Disordered" evidence="8">
    <location>
        <begin position="398"/>
        <end position="426"/>
    </location>
</feature>
<evidence type="ECO:0000256" key="4">
    <source>
        <dbReference type="ARBA" id="ARBA00023054"/>
    </source>
</evidence>
<dbReference type="AlphaFoldDB" id="A0AAD1Y417"/>
<keyword evidence="5" id="KW-0963">Cytoplasm</keyword>
<organism evidence="10 11">
    <name type="scientific">Euplotes crassus</name>
    <dbReference type="NCBI Taxonomy" id="5936"/>
    <lineage>
        <taxon>Eukaryota</taxon>
        <taxon>Sar</taxon>
        <taxon>Alveolata</taxon>
        <taxon>Ciliophora</taxon>
        <taxon>Intramacronucleata</taxon>
        <taxon>Spirotrichea</taxon>
        <taxon>Hypotrichia</taxon>
        <taxon>Euplotida</taxon>
        <taxon>Euplotidae</taxon>
        <taxon>Moneuplotes</taxon>
    </lineage>
</organism>
<comment type="caution">
    <text evidence="10">The sequence shown here is derived from an EMBL/GenBank/DDBJ whole genome shotgun (WGS) entry which is preliminary data.</text>
</comment>
<evidence type="ECO:0000256" key="3">
    <source>
        <dbReference type="ARBA" id="ARBA00009131"/>
    </source>
</evidence>
<evidence type="ECO:0000313" key="10">
    <source>
        <dbReference type="EMBL" id="CAI2384883.1"/>
    </source>
</evidence>
<evidence type="ECO:0000256" key="8">
    <source>
        <dbReference type="SAM" id="MobiDB-lite"/>
    </source>
</evidence>
<feature type="compositionally biased region" description="Basic and acidic residues" evidence="8">
    <location>
        <begin position="398"/>
        <end position="409"/>
    </location>
</feature>
<comment type="similarity">
    <text evidence="3">Belongs to the DZIP C2H2-type zinc-finger protein family.</text>
</comment>
<proteinExistence type="inferred from homology"/>
<evidence type="ECO:0000259" key="9">
    <source>
        <dbReference type="PROSITE" id="PS00028"/>
    </source>
</evidence>
<dbReference type="GO" id="GO:0008270">
    <property type="term" value="F:zinc ion binding"/>
    <property type="evidence" value="ECO:0007669"/>
    <property type="project" value="UniProtKB-KW"/>
</dbReference>
<dbReference type="EMBL" id="CAMPGE010027233">
    <property type="protein sequence ID" value="CAI2384883.1"/>
    <property type="molecule type" value="Genomic_DNA"/>
</dbReference>
<dbReference type="Pfam" id="PF13815">
    <property type="entry name" value="Dzip-like_N"/>
    <property type="match status" value="1"/>
</dbReference>
<dbReference type="PANTHER" id="PTHR21502">
    <property type="entry name" value="ZINC FINGER PROTEIN DZIP1"/>
    <property type="match status" value="1"/>
</dbReference>
<feature type="compositionally biased region" description="Basic and acidic residues" evidence="8">
    <location>
        <begin position="772"/>
        <end position="828"/>
    </location>
</feature>
<evidence type="ECO:0000256" key="2">
    <source>
        <dbReference type="ARBA" id="ARBA00004120"/>
    </source>
</evidence>
<name>A0AAD1Y417_EUPCR</name>
<dbReference type="InterPro" id="IPR051241">
    <property type="entry name" value="DZIP_RILPL"/>
</dbReference>
<evidence type="ECO:0000313" key="11">
    <source>
        <dbReference type="Proteomes" id="UP001295684"/>
    </source>
</evidence>
<comment type="subcellular location">
    <subcellularLocation>
        <location evidence="2">Cytoplasm</location>
        <location evidence="2">Cytoskeleton</location>
        <location evidence="2">Cilium basal body</location>
    </subcellularLocation>
    <subcellularLocation>
        <location evidence="1">Cytoplasm</location>
        <location evidence="1">Cytoskeleton</location>
        <location evidence="1">Microtubule organizing center</location>
        <location evidence="1">Centrosome</location>
        <location evidence="1">Centriole</location>
    </subcellularLocation>
</comment>
<evidence type="ECO:0000256" key="5">
    <source>
        <dbReference type="ARBA" id="ARBA00023212"/>
    </source>
</evidence>